<evidence type="ECO:0000313" key="3">
    <source>
        <dbReference type="Proteomes" id="UP000184278"/>
    </source>
</evidence>
<keyword evidence="1" id="KW-0812">Transmembrane</keyword>
<keyword evidence="1" id="KW-0472">Membrane</keyword>
<dbReference type="Proteomes" id="UP000184278">
    <property type="component" value="Unassembled WGS sequence"/>
</dbReference>
<keyword evidence="3" id="KW-1185">Reference proteome</keyword>
<proteinExistence type="predicted"/>
<dbReference type="GeneID" id="89511282"/>
<dbReference type="STRING" id="1121131.SAMN02745229_02882"/>
<keyword evidence="1" id="KW-1133">Transmembrane helix</keyword>
<feature type="transmembrane region" description="Helical" evidence="1">
    <location>
        <begin position="158"/>
        <end position="178"/>
    </location>
</feature>
<dbReference type="EMBL" id="FQXK01000026">
    <property type="protein sequence ID" value="SHI31540.1"/>
    <property type="molecule type" value="Genomic_DNA"/>
</dbReference>
<evidence type="ECO:0000313" key="2">
    <source>
        <dbReference type="EMBL" id="SHI31540.1"/>
    </source>
</evidence>
<feature type="transmembrane region" description="Helical" evidence="1">
    <location>
        <begin position="12"/>
        <end position="34"/>
    </location>
</feature>
<reference evidence="3" key="1">
    <citation type="submission" date="2016-11" db="EMBL/GenBank/DDBJ databases">
        <authorList>
            <person name="Varghese N."/>
            <person name="Submissions S."/>
        </authorList>
    </citation>
    <scope>NUCLEOTIDE SEQUENCE [LARGE SCALE GENOMIC DNA]</scope>
    <source>
        <strain evidence="3">DSM 3071</strain>
    </source>
</reference>
<accession>A0A1M6A521</accession>
<feature type="transmembrane region" description="Helical" evidence="1">
    <location>
        <begin position="190"/>
        <end position="205"/>
    </location>
</feature>
<gene>
    <name evidence="2" type="ORF">SAMN02745229_02882</name>
</gene>
<protein>
    <submittedName>
        <fullName evidence="2">Uncharacterized protein</fullName>
    </submittedName>
</protein>
<feature type="transmembrane region" description="Helical" evidence="1">
    <location>
        <begin position="133"/>
        <end position="152"/>
    </location>
</feature>
<organism evidence="2 3">
    <name type="scientific">Butyrivibrio fibrisolvens DSM 3071</name>
    <dbReference type="NCBI Taxonomy" id="1121131"/>
    <lineage>
        <taxon>Bacteria</taxon>
        <taxon>Bacillati</taxon>
        <taxon>Bacillota</taxon>
        <taxon>Clostridia</taxon>
        <taxon>Lachnospirales</taxon>
        <taxon>Lachnospiraceae</taxon>
        <taxon>Butyrivibrio</taxon>
    </lineage>
</organism>
<feature type="transmembrane region" description="Helical" evidence="1">
    <location>
        <begin position="211"/>
        <end position="229"/>
    </location>
</feature>
<dbReference type="OrthoDB" id="1995498at2"/>
<feature type="transmembrane region" description="Helical" evidence="1">
    <location>
        <begin position="101"/>
        <end position="121"/>
    </location>
</feature>
<dbReference type="AlphaFoldDB" id="A0A1M6A521"/>
<sequence length="279" mass="31839">MKKLKDFINKVLTMRNLAVASIALMVVALLPVIMCSFHNYATGDDFYYGAAIKQALRDGRGFFGCISAMWSDIVEEYFAFQGTWSSGIMFRLVPVLVSERFYTVTTWISFLMLLGCTWYFLHYVLIAKCKWNSAAFWIVISIMSICLTQWMPFPRAGLFWYTGMIHYVFPFGITMLVFTWCFKYLETDKIRYYVGIILGMTYIGGAGYPEVVLAAGGVFFVFVWMAFIEKVRKKQLWLLSIPFLLEMIGFAISAAAPGNKNRGGEDFGFSITNPELFTA</sequence>
<dbReference type="RefSeq" id="WP_073388789.1">
    <property type="nucleotide sequence ID" value="NZ_FQXK01000026.1"/>
</dbReference>
<evidence type="ECO:0000256" key="1">
    <source>
        <dbReference type="SAM" id="Phobius"/>
    </source>
</evidence>
<name>A0A1M6A521_BUTFI</name>
<feature type="transmembrane region" description="Helical" evidence="1">
    <location>
        <begin position="236"/>
        <end position="256"/>
    </location>
</feature>